<sequence>MYGDERIDDGACLLEGILAPFFSFFFNFFLKFRCGFFRESSVKVFHGGRVRALETEE</sequence>
<feature type="transmembrane region" description="Helical" evidence="1">
    <location>
        <begin position="12"/>
        <end position="30"/>
    </location>
</feature>
<comment type="caution">
    <text evidence="2">The sequence shown here is derived from an EMBL/GenBank/DDBJ whole genome shotgun (WGS) entry which is preliminary data.</text>
</comment>
<gene>
    <name evidence="2" type="ORF">LEP1GSC063_4116</name>
</gene>
<keyword evidence="1" id="KW-0472">Membrane</keyword>
<dbReference type="Proteomes" id="UP000012106">
    <property type="component" value="Unassembled WGS sequence"/>
</dbReference>
<protein>
    <submittedName>
        <fullName evidence="2">Uncharacterized protein</fullName>
    </submittedName>
</protein>
<dbReference type="EMBL" id="AHMU02000041">
    <property type="protein sequence ID" value="EMN22048.1"/>
    <property type="molecule type" value="Genomic_DNA"/>
</dbReference>
<proteinExistence type="predicted"/>
<keyword evidence="1" id="KW-1133">Transmembrane helix</keyword>
<evidence type="ECO:0000313" key="3">
    <source>
        <dbReference type="Proteomes" id="UP000012106"/>
    </source>
</evidence>
<keyword evidence="1" id="KW-0812">Transmembrane</keyword>
<evidence type="ECO:0000313" key="2">
    <source>
        <dbReference type="EMBL" id="EMN22048.1"/>
    </source>
</evidence>
<evidence type="ECO:0000256" key="1">
    <source>
        <dbReference type="SAM" id="Phobius"/>
    </source>
</evidence>
<dbReference type="AlphaFoldDB" id="M6JR21"/>
<organism evidence="2 3">
    <name type="scientific">Leptospira santarosai serovar Arenal str. MAVJ 401</name>
    <dbReference type="NCBI Taxonomy" id="1049976"/>
    <lineage>
        <taxon>Bacteria</taxon>
        <taxon>Pseudomonadati</taxon>
        <taxon>Spirochaetota</taxon>
        <taxon>Spirochaetia</taxon>
        <taxon>Leptospirales</taxon>
        <taxon>Leptospiraceae</taxon>
        <taxon>Leptospira</taxon>
    </lineage>
</organism>
<name>M6JR21_9LEPT</name>
<accession>M6JR21</accession>
<reference evidence="2 3" key="1">
    <citation type="submission" date="2013-01" db="EMBL/GenBank/DDBJ databases">
        <authorList>
            <person name="Harkins D.M."/>
            <person name="Durkin A.S."/>
            <person name="Brinkac L.M."/>
            <person name="Haft D.H."/>
            <person name="Selengut J.D."/>
            <person name="Sanka R."/>
            <person name="DePew J."/>
            <person name="Purushe J."/>
            <person name="Hartskeerl R.A."/>
            <person name="Ahmed A."/>
            <person name="van der Linden H."/>
            <person name="Goris M.G.A."/>
            <person name="Vinetz J.M."/>
            <person name="Sutton G.G."/>
            <person name="Nierman W.C."/>
            <person name="Fouts D.E."/>
        </authorList>
    </citation>
    <scope>NUCLEOTIDE SEQUENCE [LARGE SCALE GENOMIC DNA]</scope>
    <source>
        <strain evidence="2 3">MAVJ 401</strain>
    </source>
</reference>